<keyword evidence="2" id="KW-0378">Hydrolase</keyword>
<gene>
    <name evidence="4" type="primary">LOC125316566</name>
</gene>
<evidence type="ECO:0000256" key="1">
    <source>
        <dbReference type="ARBA" id="ARBA00010088"/>
    </source>
</evidence>
<evidence type="ECO:0000256" key="2">
    <source>
        <dbReference type="ARBA" id="ARBA00022801"/>
    </source>
</evidence>
<sequence>MANSSATNGETSPEQIAGEWYSVPELRLRDHCFAVPLDYSADRNISQKISVFAREVVAGVKEEQQLPYLLYLQGGPGFESPRPTESSGWLHRACEEFRVILMDQRGTDLSTPLTVSSILQIKSAENLANYLIHFRADNIINDAEFIRVRLVPDAGPWIILGQVFQFSIRLL</sequence>
<name>A0ABM3HX60_9MYRT</name>
<dbReference type="GeneID" id="125316566"/>
<dbReference type="PANTHER" id="PTHR43248:SF2">
    <property type="entry name" value="PROLYL AMINOPEPTIDASE"/>
    <property type="match status" value="1"/>
</dbReference>
<dbReference type="RefSeq" id="XP_048141182.1">
    <property type="nucleotide sequence ID" value="XM_048285225.1"/>
</dbReference>
<keyword evidence="3" id="KW-1185">Reference proteome</keyword>
<dbReference type="InterPro" id="IPR051601">
    <property type="entry name" value="Serine_prot/Carboxylest_S33"/>
</dbReference>
<protein>
    <submittedName>
        <fullName evidence="4">Proline iminopeptidase-like</fullName>
    </submittedName>
</protein>
<comment type="similarity">
    <text evidence="1">Belongs to the peptidase S33 family.</text>
</comment>
<dbReference type="Gene3D" id="3.40.50.1820">
    <property type="entry name" value="alpha/beta hydrolase"/>
    <property type="match status" value="1"/>
</dbReference>
<evidence type="ECO:0000313" key="4">
    <source>
        <dbReference type="RefSeq" id="XP_048141182.1"/>
    </source>
</evidence>
<organism evidence="3 4">
    <name type="scientific">Rhodamnia argentea</name>
    <dbReference type="NCBI Taxonomy" id="178133"/>
    <lineage>
        <taxon>Eukaryota</taxon>
        <taxon>Viridiplantae</taxon>
        <taxon>Streptophyta</taxon>
        <taxon>Embryophyta</taxon>
        <taxon>Tracheophyta</taxon>
        <taxon>Spermatophyta</taxon>
        <taxon>Magnoliopsida</taxon>
        <taxon>eudicotyledons</taxon>
        <taxon>Gunneridae</taxon>
        <taxon>Pentapetalae</taxon>
        <taxon>rosids</taxon>
        <taxon>malvids</taxon>
        <taxon>Myrtales</taxon>
        <taxon>Myrtaceae</taxon>
        <taxon>Myrtoideae</taxon>
        <taxon>Myrteae</taxon>
        <taxon>Australasian group</taxon>
        <taxon>Rhodamnia</taxon>
    </lineage>
</organism>
<reference evidence="4" key="1">
    <citation type="submission" date="2025-08" db="UniProtKB">
        <authorList>
            <consortium name="RefSeq"/>
        </authorList>
    </citation>
    <scope>IDENTIFICATION</scope>
    <source>
        <tissue evidence="4">Leaf</tissue>
    </source>
</reference>
<evidence type="ECO:0000313" key="3">
    <source>
        <dbReference type="Proteomes" id="UP000827889"/>
    </source>
</evidence>
<dbReference type="SUPFAM" id="SSF53474">
    <property type="entry name" value="alpha/beta-Hydrolases"/>
    <property type="match status" value="1"/>
</dbReference>
<dbReference type="Proteomes" id="UP000827889">
    <property type="component" value="Chromosome 9"/>
</dbReference>
<dbReference type="InterPro" id="IPR029058">
    <property type="entry name" value="AB_hydrolase_fold"/>
</dbReference>
<accession>A0ABM3HX60</accession>
<dbReference type="PANTHER" id="PTHR43248">
    <property type="entry name" value="2-SUCCINYL-6-HYDROXY-2,4-CYCLOHEXADIENE-1-CARBOXYLATE SYNTHASE"/>
    <property type="match status" value="1"/>
</dbReference>
<proteinExistence type="inferred from homology"/>